<dbReference type="PANTHER" id="PTHR11562">
    <property type="entry name" value="CATION EFFLUX PROTEIN/ ZINC TRANSPORTER"/>
    <property type="match status" value="1"/>
</dbReference>
<keyword evidence="5 7" id="KW-0472">Membrane</keyword>
<evidence type="ECO:0000256" key="1">
    <source>
        <dbReference type="ARBA" id="ARBA00004141"/>
    </source>
</evidence>
<evidence type="ECO:0000259" key="8">
    <source>
        <dbReference type="Pfam" id="PF01545"/>
    </source>
</evidence>
<dbReference type="GO" id="GO:0005886">
    <property type="term" value="C:plasma membrane"/>
    <property type="evidence" value="ECO:0007669"/>
    <property type="project" value="TreeGrafter"/>
</dbReference>
<dbReference type="Proteomes" id="UP000038009">
    <property type="component" value="Unassembled WGS sequence"/>
</dbReference>
<evidence type="ECO:0000313" key="9">
    <source>
        <dbReference type="EMBL" id="KPI89231.1"/>
    </source>
</evidence>
<feature type="transmembrane region" description="Helical" evidence="7">
    <location>
        <begin position="105"/>
        <end position="124"/>
    </location>
</feature>
<keyword evidence="2 7" id="KW-0812">Transmembrane</keyword>
<evidence type="ECO:0000256" key="2">
    <source>
        <dbReference type="ARBA" id="ARBA00022692"/>
    </source>
</evidence>
<feature type="domain" description="Cation efflux protein transmembrane" evidence="8">
    <location>
        <begin position="38"/>
        <end position="362"/>
    </location>
</feature>
<evidence type="ECO:0000256" key="4">
    <source>
        <dbReference type="ARBA" id="ARBA00022989"/>
    </source>
</evidence>
<keyword evidence="10" id="KW-1185">Reference proteome</keyword>
<evidence type="ECO:0000256" key="5">
    <source>
        <dbReference type="ARBA" id="ARBA00023136"/>
    </source>
</evidence>
<dbReference type="InterPro" id="IPR027469">
    <property type="entry name" value="Cation_efflux_TMD_sf"/>
</dbReference>
<accession>A0A0N1I8K4</accession>
<evidence type="ECO:0000313" key="10">
    <source>
        <dbReference type="Proteomes" id="UP000038009"/>
    </source>
</evidence>
<feature type="compositionally biased region" description="Polar residues" evidence="6">
    <location>
        <begin position="264"/>
        <end position="279"/>
    </location>
</feature>
<evidence type="ECO:0000256" key="6">
    <source>
        <dbReference type="SAM" id="MobiDB-lite"/>
    </source>
</evidence>
<feature type="transmembrane region" description="Helical" evidence="7">
    <location>
        <begin position="35"/>
        <end position="56"/>
    </location>
</feature>
<organism evidence="9 10">
    <name type="scientific">Leptomonas seymouri</name>
    <dbReference type="NCBI Taxonomy" id="5684"/>
    <lineage>
        <taxon>Eukaryota</taxon>
        <taxon>Discoba</taxon>
        <taxon>Euglenozoa</taxon>
        <taxon>Kinetoplastea</taxon>
        <taxon>Metakinetoplastina</taxon>
        <taxon>Trypanosomatida</taxon>
        <taxon>Trypanosomatidae</taxon>
        <taxon>Leishmaniinae</taxon>
        <taxon>Leptomonas</taxon>
    </lineage>
</organism>
<feature type="transmembrane region" description="Helical" evidence="7">
    <location>
        <begin position="292"/>
        <end position="316"/>
    </location>
</feature>
<keyword evidence="3" id="KW-0862">Zinc</keyword>
<dbReference type="InterPro" id="IPR050681">
    <property type="entry name" value="CDF/SLC30A"/>
</dbReference>
<dbReference type="EMBL" id="LJSK01000028">
    <property type="protein sequence ID" value="KPI89231.1"/>
    <property type="molecule type" value="Genomic_DNA"/>
</dbReference>
<dbReference type="AlphaFoldDB" id="A0A0N1I8K4"/>
<protein>
    <recommendedName>
        <fullName evidence="8">Cation efflux protein transmembrane domain-containing protein</fullName>
    </recommendedName>
</protein>
<dbReference type="GO" id="GO:0005385">
    <property type="term" value="F:zinc ion transmembrane transporter activity"/>
    <property type="evidence" value="ECO:0007669"/>
    <property type="project" value="TreeGrafter"/>
</dbReference>
<dbReference type="VEuPathDB" id="TriTrypDB:Lsey_0028_0170"/>
<keyword evidence="3" id="KW-0406">Ion transport</keyword>
<proteinExistence type="predicted"/>
<dbReference type="OrthoDB" id="9944568at2759"/>
<evidence type="ECO:0000256" key="7">
    <source>
        <dbReference type="SAM" id="Phobius"/>
    </source>
</evidence>
<comment type="subcellular location">
    <subcellularLocation>
        <location evidence="1">Membrane</location>
        <topology evidence="1">Multi-pass membrane protein</topology>
    </subcellularLocation>
</comment>
<comment type="caution">
    <text evidence="9">The sequence shown here is derived from an EMBL/GenBank/DDBJ whole genome shotgun (WGS) entry which is preliminary data.</text>
</comment>
<feature type="transmembrane region" description="Helical" evidence="7">
    <location>
        <begin position="336"/>
        <end position="354"/>
    </location>
</feature>
<dbReference type="OMA" id="FHLMEQG"/>
<dbReference type="InterPro" id="IPR002524">
    <property type="entry name" value="Cation_efflux"/>
</dbReference>
<name>A0A0N1I8K4_LEPSE</name>
<dbReference type="NCBIfam" id="TIGR01297">
    <property type="entry name" value="CDF"/>
    <property type="match status" value="1"/>
</dbReference>
<dbReference type="Pfam" id="PF01545">
    <property type="entry name" value="Cation_efflux"/>
    <property type="match status" value="1"/>
</dbReference>
<dbReference type="InterPro" id="IPR058533">
    <property type="entry name" value="Cation_efflux_TM"/>
</dbReference>
<feature type="transmembrane region" description="Helical" evidence="7">
    <location>
        <begin position="152"/>
        <end position="173"/>
    </location>
</feature>
<reference evidence="9 10" key="1">
    <citation type="journal article" date="2015" name="PLoS Pathog.">
        <title>Leptomonas seymouri: Adaptations to the Dixenous Life Cycle Analyzed by Genome Sequencing, Transcriptome Profiling and Co-infection with Leishmania donovani.</title>
        <authorList>
            <person name="Kraeva N."/>
            <person name="Butenko A."/>
            <person name="Hlavacova J."/>
            <person name="Kostygov A."/>
            <person name="Myskova J."/>
            <person name="Grybchuk D."/>
            <person name="Lestinova T."/>
            <person name="Votypka J."/>
            <person name="Volf P."/>
            <person name="Opperdoes F."/>
            <person name="Flegontov P."/>
            <person name="Lukes J."/>
            <person name="Yurchenko V."/>
        </authorList>
    </citation>
    <scope>NUCLEOTIDE SEQUENCE [LARGE SCALE GENOMIC DNA]</scope>
    <source>
        <strain evidence="9 10">ATCC 30220</strain>
    </source>
</reference>
<dbReference type="Gene3D" id="1.20.1510.10">
    <property type="entry name" value="Cation efflux protein transmembrane domain"/>
    <property type="match status" value="1"/>
</dbReference>
<feature type="region of interest" description="Disordered" evidence="6">
    <location>
        <begin position="247"/>
        <end position="284"/>
    </location>
</feature>
<dbReference type="PANTHER" id="PTHR11562:SF17">
    <property type="entry name" value="RE54080P-RELATED"/>
    <property type="match status" value="1"/>
</dbReference>
<sequence length="461" mass="50399">MSSEDERERGGVICGFQHMERCISLEAESQKPSSITALWCAVIFSSVMMLVEAVGGVMSGSLAVLCDAVHMLADVFTVLISLFAARASTWAANDRYSFAWRRAEVIGALVSVFTTWALVVWITISAFERIPTVLLCAVDENRTGCEVLETPLMMGLGCFGFAMNVLLTSILFCGGVHAHSHGGLLGHDHGHDHGHYHSHSHTHAHANSYSSFSGYEHDHDLDHDHEHAHTHAHSDDENGHIHVAEEESTGWTRASASLRDSRISTRGSLSVRTSRQSNAEAPPQGAMNQRAALLHVFGDCLQALGVIIAAGLTWACNEWKHHTPSTAHSYFNLADPLLSLVFGIITISTTKHLARETWQILMERVPPTLSYTAFVDEILLEGAVNEVLDFHIWMVGPSLSALCATLSTAEELPPAEAQHLLERLTDRCMLMGVQHCTFQIEYSRHARAGDAPLVDDGSGTL</sequence>
<keyword evidence="3" id="KW-0813">Transport</keyword>
<gene>
    <name evidence="9" type="ORF">ABL78_1654</name>
</gene>
<feature type="transmembrane region" description="Helical" evidence="7">
    <location>
        <begin position="62"/>
        <end position="84"/>
    </location>
</feature>
<dbReference type="SUPFAM" id="SSF161111">
    <property type="entry name" value="Cation efflux protein transmembrane domain-like"/>
    <property type="match status" value="1"/>
</dbReference>
<evidence type="ECO:0000256" key="3">
    <source>
        <dbReference type="ARBA" id="ARBA00022906"/>
    </source>
</evidence>
<keyword evidence="4 7" id="KW-1133">Transmembrane helix</keyword>
<keyword evidence="3" id="KW-0864">Zinc transport</keyword>